<evidence type="ECO:0000259" key="2">
    <source>
        <dbReference type="SMART" id="SM00458"/>
    </source>
</evidence>
<protein>
    <recommendedName>
        <fullName evidence="2">Ricin B lectin domain-containing protein</fullName>
    </recommendedName>
</protein>
<dbReference type="Proteomes" id="UP001556367">
    <property type="component" value="Unassembled WGS sequence"/>
</dbReference>
<name>A0ABR3IV21_9AGAR</name>
<comment type="caution">
    <text evidence="3">The sequence shown here is derived from an EMBL/GenBank/DDBJ whole genome shotgun (WGS) entry which is preliminary data.</text>
</comment>
<sequence>MYMRSFIILVTASVVAAANIAVRRQIVISSATPITSVLTSAPLSSPTPTMTHIAFSSAVPVPAVVRIHPGGSNTKCLDVAANVQANGTPVQIYDCNGTGAQNWLIIGGTTQVRLAGTNFCLDAGSTPGNGVEMKIWECFDNLPAQTWFYTSDQRIALKGQGQCLDLPNGNLSLGTHVQTWQCTSNNANQVWTTTA</sequence>
<dbReference type="InterPro" id="IPR000772">
    <property type="entry name" value="Ricin_B_lectin"/>
</dbReference>
<evidence type="ECO:0000256" key="1">
    <source>
        <dbReference type="SAM" id="SignalP"/>
    </source>
</evidence>
<reference evidence="4" key="1">
    <citation type="submission" date="2024-06" db="EMBL/GenBank/DDBJ databases">
        <title>Multi-omics analyses provide insights into the biosynthesis of the anticancer antibiotic pleurotin in Hohenbuehelia grisea.</title>
        <authorList>
            <person name="Weaver J.A."/>
            <person name="Alberti F."/>
        </authorList>
    </citation>
    <scope>NUCLEOTIDE SEQUENCE [LARGE SCALE GENOMIC DNA]</scope>
    <source>
        <strain evidence="4">T-177</strain>
    </source>
</reference>
<accession>A0ABR3IV21</accession>
<dbReference type="EMBL" id="JASNQZ010000015">
    <property type="protein sequence ID" value="KAL0947113.1"/>
    <property type="molecule type" value="Genomic_DNA"/>
</dbReference>
<evidence type="ECO:0000313" key="3">
    <source>
        <dbReference type="EMBL" id="KAL0947113.1"/>
    </source>
</evidence>
<feature type="signal peptide" evidence="1">
    <location>
        <begin position="1"/>
        <end position="17"/>
    </location>
</feature>
<dbReference type="SMART" id="SM00458">
    <property type="entry name" value="RICIN"/>
    <property type="match status" value="1"/>
</dbReference>
<feature type="chain" id="PRO_5046067139" description="Ricin B lectin domain-containing protein" evidence="1">
    <location>
        <begin position="18"/>
        <end position="195"/>
    </location>
</feature>
<feature type="domain" description="Ricin B lectin" evidence="2">
    <location>
        <begin position="61"/>
        <end position="194"/>
    </location>
</feature>
<dbReference type="InterPro" id="IPR035992">
    <property type="entry name" value="Ricin_B-like_lectins"/>
</dbReference>
<keyword evidence="4" id="KW-1185">Reference proteome</keyword>
<evidence type="ECO:0000313" key="4">
    <source>
        <dbReference type="Proteomes" id="UP001556367"/>
    </source>
</evidence>
<dbReference type="CDD" id="cd00161">
    <property type="entry name" value="beta-trefoil_Ricin-like"/>
    <property type="match status" value="1"/>
</dbReference>
<dbReference type="Pfam" id="PF00652">
    <property type="entry name" value="Ricin_B_lectin"/>
    <property type="match status" value="1"/>
</dbReference>
<dbReference type="Gene3D" id="2.80.10.50">
    <property type="match status" value="2"/>
</dbReference>
<organism evidence="3 4">
    <name type="scientific">Hohenbuehelia grisea</name>
    <dbReference type="NCBI Taxonomy" id="104357"/>
    <lineage>
        <taxon>Eukaryota</taxon>
        <taxon>Fungi</taxon>
        <taxon>Dikarya</taxon>
        <taxon>Basidiomycota</taxon>
        <taxon>Agaricomycotina</taxon>
        <taxon>Agaricomycetes</taxon>
        <taxon>Agaricomycetidae</taxon>
        <taxon>Agaricales</taxon>
        <taxon>Pleurotineae</taxon>
        <taxon>Pleurotaceae</taxon>
        <taxon>Hohenbuehelia</taxon>
    </lineage>
</organism>
<keyword evidence="1" id="KW-0732">Signal</keyword>
<proteinExistence type="predicted"/>
<dbReference type="SUPFAM" id="SSF50370">
    <property type="entry name" value="Ricin B-like lectins"/>
    <property type="match status" value="1"/>
</dbReference>
<gene>
    <name evidence="3" type="ORF">HGRIS_013248</name>
</gene>
<dbReference type="PROSITE" id="PS50231">
    <property type="entry name" value="RICIN_B_LECTIN"/>
    <property type="match status" value="1"/>
</dbReference>